<comment type="caution">
    <text evidence="7">The sequence shown here is derived from an EMBL/GenBank/DDBJ whole genome shotgun (WGS) entry which is preliminary data.</text>
</comment>
<dbReference type="GO" id="GO:0030150">
    <property type="term" value="P:protein import into mitochondrial matrix"/>
    <property type="evidence" value="ECO:0007669"/>
    <property type="project" value="TreeGrafter"/>
</dbReference>
<dbReference type="GO" id="GO:0005744">
    <property type="term" value="C:TIM23 mitochondrial import inner membrane translocase complex"/>
    <property type="evidence" value="ECO:0007669"/>
    <property type="project" value="TreeGrafter"/>
</dbReference>
<evidence type="ECO:0000256" key="3">
    <source>
        <dbReference type="ARBA" id="ARBA00022692"/>
    </source>
</evidence>
<keyword evidence="5 6" id="KW-0472">Membrane</keyword>
<sequence>MPPMPAGAGGQHGPSNFDKWKMGALMGGTVGTIIGFIFGATNIIRYGAGPNGVMRTLGQYMLGSGATFGFFMSIGSVIRSEETSPLVKEAYHLIVDNRKKVYAEKPSTFCHVPEA</sequence>
<comment type="similarity">
    <text evidence="2">Belongs to the MGR2 family.</text>
</comment>
<evidence type="ECO:0000256" key="2">
    <source>
        <dbReference type="ARBA" id="ARBA00007839"/>
    </source>
</evidence>
<evidence type="ECO:0000256" key="6">
    <source>
        <dbReference type="SAM" id="Phobius"/>
    </source>
</evidence>
<evidence type="ECO:0008006" key="9">
    <source>
        <dbReference type="Google" id="ProtNLM"/>
    </source>
</evidence>
<feature type="transmembrane region" description="Helical" evidence="6">
    <location>
        <begin position="60"/>
        <end position="78"/>
    </location>
</feature>
<comment type="subcellular location">
    <subcellularLocation>
        <location evidence="1">Membrane</location>
    </subcellularLocation>
</comment>
<keyword evidence="8" id="KW-1185">Reference proteome</keyword>
<reference evidence="7" key="1">
    <citation type="submission" date="2022-07" db="EMBL/GenBank/DDBJ databases">
        <title>Draft genome sequence of Zalerion maritima ATCC 34329, a (micro)plastics degrading marine fungus.</title>
        <authorList>
            <person name="Paco A."/>
            <person name="Goncalves M.F.M."/>
            <person name="Rocha-Santos T.A.P."/>
            <person name="Alves A."/>
        </authorList>
    </citation>
    <scope>NUCLEOTIDE SEQUENCE</scope>
    <source>
        <strain evidence="7">ATCC 34329</strain>
    </source>
</reference>
<protein>
    <recommendedName>
        <fullName evidence="9">Reactive oxygen species modulator 1</fullName>
    </recommendedName>
</protein>
<gene>
    <name evidence="7" type="ORF">MKZ38_002487</name>
</gene>
<dbReference type="Proteomes" id="UP001201980">
    <property type="component" value="Unassembled WGS sequence"/>
</dbReference>
<dbReference type="GO" id="GO:0045039">
    <property type="term" value="P:protein insertion into mitochondrial inner membrane"/>
    <property type="evidence" value="ECO:0007669"/>
    <property type="project" value="TreeGrafter"/>
</dbReference>
<dbReference type="EMBL" id="JAKWBI020000174">
    <property type="protein sequence ID" value="KAJ2900354.1"/>
    <property type="molecule type" value="Genomic_DNA"/>
</dbReference>
<feature type="transmembrane region" description="Helical" evidence="6">
    <location>
        <begin position="24"/>
        <end position="48"/>
    </location>
</feature>
<dbReference type="SMART" id="SM01378">
    <property type="entry name" value="Romo1"/>
    <property type="match status" value="1"/>
</dbReference>
<proteinExistence type="inferred from homology"/>
<evidence type="ECO:0000313" key="7">
    <source>
        <dbReference type="EMBL" id="KAJ2900354.1"/>
    </source>
</evidence>
<dbReference type="Pfam" id="PF10247">
    <property type="entry name" value="Romo1"/>
    <property type="match status" value="1"/>
</dbReference>
<dbReference type="AlphaFoldDB" id="A0AAD5RPW7"/>
<evidence type="ECO:0000313" key="8">
    <source>
        <dbReference type="Proteomes" id="UP001201980"/>
    </source>
</evidence>
<accession>A0AAD5RPW7</accession>
<keyword evidence="4 6" id="KW-1133">Transmembrane helix</keyword>
<evidence type="ECO:0000256" key="5">
    <source>
        <dbReference type="ARBA" id="ARBA00023136"/>
    </source>
</evidence>
<evidence type="ECO:0000256" key="1">
    <source>
        <dbReference type="ARBA" id="ARBA00004370"/>
    </source>
</evidence>
<keyword evidence="3 6" id="KW-0812">Transmembrane</keyword>
<name>A0AAD5RPW7_9PEZI</name>
<dbReference type="PANTHER" id="PTHR28525">
    <property type="entry name" value="REACTIVE OXYGEN SPECIES MODULATOR 1"/>
    <property type="match status" value="1"/>
</dbReference>
<evidence type="ECO:0000256" key="4">
    <source>
        <dbReference type="ARBA" id="ARBA00022989"/>
    </source>
</evidence>
<dbReference type="PANTHER" id="PTHR28525:SF1">
    <property type="entry name" value="REACTIVE OXYGEN SPECIES MODULATOR 1"/>
    <property type="match status" value="1"/>
</dbReference>
<organism evidence="7 8">
    <name type="scientific">Zalerion maritima</name>
    <dbReference type="NCBI Taxonomy" id="339359"/>
    <lineage>
        <taxon>Eukaryota</taxon>
        <taxon>Fungi</taxon>
        <taxon>Dikarya</taxon>
        <taxon>Ascomycota</taxon>
        <taxon>Pezizomycotina</taxon>
        <taxon>Sordariomycetes</taxon>
        <taxon>Lulworthiomycetidae</taxon>
        <taxon>Lulworthiales</taxon>
        <taxon>Lulworthiaceae</taxon>
        <taxon>Zalerion</taxon>
    </lineage>
</organism>
<dbReference type="InterPro" id="IPR018450">
    <property type="entry name" value="Romo1/Mgr2"/>
</dbReference>